<dbReference type="SUPFAM" id="SSF55620">
    <property type="entry name" value="Tetrahydrobiopterin biosynthesis enzymes-like"/>
    <property type="match status" value="2"/>
</dbReference>
<feature type="binding site" evidence="9">
    <location>
        <position position="238"/>
    </location>
    <ligand>
        <name>5-hydroxyisourate</name>
        <dbReference type="ChEBI" id="CHEBI:18072"/>
    </ligand>
</feature>
<dbReference type="InterPro" id="IPR002042">
    <property type="entry name" value="Uricase"/>
</dbReference>
<sequence length="309" mass="34678">MASQQDAFKVEQNHGKSNVRVARIWKNVDESAHDFVEWNVAIKLLSDCIPAYTHADNSPIVATDTIKNTVFVKAKSCSQVVSMEEFGIILGTHFTKIYPQVTSAVIIIVEKPWDRVVVDGQSHHHGFKLGSEKHTTKVTVDKSGAIEINSGIRELAMLKTTQSGFEKYFMDQYTTLKEAKERMLATELTASWSYELRHLSDVSSKPFCFTKKYLDVKKVLVDTFFGPAKDGVYSPSVQNTLYQMAKAVLNRFPEITSIQLNMPNLHFLPVNISKNNLSVVKCEGDVYVATSEPYGTIEATLSRNMLSKL</sequence>
<dbReference type="PIRSF" id="PIRSF000241">
    <property type="entry name" value="Urate_oxidase"/>
    <property type="match status" value="1"/>
</dbReference>
<feature type="binding site" evidence="9">
    <location>
        <position position="182"/>
    </location>
    <ligand>
        <name>urate</name>
        <dbReference type="ChEBI" id="CHEBI:17775"/>
    </ligand>
</feature>
<dbReference type="GO" id="GO:0019628">
    <property type="term" value="P:urate catabolic process"/>
    <property type="evidence" value="ECO:0000318"/>
    <property type="project" value="GO_Central"/>
</dbReference>
<dbReference type="PRINTS" id="PR00093">
    <property type="entry name" value="URICASE"/>
</dbReference>
<evidence type="ECO:0000256" key="10">
    <source>
        <dbReference type="RuleBase" id="RU004455"/>
    </source>
</evidence>
<keyword evidence="5 7" id="KW-0560">Oxidoreductase</keyword>
<feature type="binding site" evidence="9">
    <location>
        <position position="63"/>
    </location>
    <ligand>
        <name>urate</name>
        <dbReference type="ChEBI" id="CHEBI:17775"/>
    </ligand>
</feature>
<evidence type="ECO:0000313" key="12">
    <source>
        <dbReference type="Proteomes" id="UP000036987"/>
    </source>
</evidence>
<feature type="binding site" evidence="9">
    <location>
        <position position="63"/>
    </location>
    <ligand>
        <name>O2</name>
        <dbReference type="ChEBI" id="CHEBI:15379"/>
    </ligand>
</feature>
<dbReference type="GO" id="GO:0006145">
    <property type="term" value="P:purine nucleobase catabolic process"/>
    <property type="evidence" value="ECO:0000318"/>
    <property type="project" value="GO_Central"/>
</dbReference>
<comment type="caution">
    <text evidence="11">The sequence shown here is derived from an EMBL/GenBank/DDBJ whole genome shotgun (WGS) entry which is preliminary data.</text>
</comment>
<keyword evidence="12" id="KW-1185">Reference proteome</keyword>
<proteinExistence type="inferred from homology"/>
<dbReference type="FunFam" id="3.10.270.10:FF:000001">
    <property type="entry name" value="Uricase"/>
    <property type="match status" value="1"/>
</dbReference>
<dbReference type="GO" id="GO:0005777">
    <property type="term" value="C:peroxisome"/>
    <property type="evidence" value="ECO:0000318"/>
    <property type="project" value="GO_Central"/>
</dbReference>
<feature type="binding site" evidence="9">
    <location>
        <position position="165"/>
    </location>
    <ligand>
        <name>5-hydroxyisourate</name>
        <dbReference type="ChEBI" id="CHEBI:18072"/>
    </ligand>
</feature>
<comment type="function">
    <text evidence="7 10">Catalyzes the oxidation of uric acid to 5-hydroxyisourate, which is further processed to form (S)-allantoin.</text>
</comment>
<feature type="binding site" evidence="9">
    <location>
        <position position="264"/>
    </location>
    <ligand>
        <name>5-hydroxyisourate</name>
        <dbReference type="ChEBI" id="CHEBI:18072"/>
    </ligand>
</feature>
<feature type="binding site" evidence="9">
    <location>
        <position position="264"/>
    </location>
    <ligand>
        <name>urate</name>
        <dbReference type="ChEBI" id="CHEBI:17775"/>
    </ligand>
</feature>
<reference evidence="12" key="1">
    <citation type="journal article" date="2016" name="Nature">
        <title>The genome of the seagrass Zostera marina reveals angiosperm adaptation to the sea.</title>
        <authorList>
            <person name="Olsen J.L."/>
            <person name="Rouze P."/>
            <person name="Verhelst B."/>
            <person name="Lin Y.-C."/>
            <person name="Bayer T."/>
            <person name="Collen J."/>
            <person name="Dattolo E."/>
            <person name="De Paoli E."/>
            <person name="Dittami S."/>
            <person name="Maumus F."/>
            <person name="Michel G."/>
            <person name="Kersting A."/>
            <person name="Lauritano C."/>
            <person name="Lohaus R."/>
            <person name="Toepel M."/>
            <person name="Tonon T."/>
            <person name="Vanneste K."/>
            <person name="Amirebrahimi M."/>
            <person name="Brakel J."/>
            <person name="Bostroem C."/>
            <person name="Chovatia M."/>
            <person name="Grimwood J."/>
            <person name="Jenkins J.W."/>
            <person name="Jueterbock A."/>
            <person name="Mraz A."/>
            <person name="Stam W.T."/>
            <person name="Tice H."/>
            <person name="Bornberg-Bauer E."/>
            <person name="Green P.J."/>
            <person name="Pearson G.A."/>
            <person name="Procaccini G."/>
            <person name="Duarte C.M."/>
            <person name="Schmutz J."/>
            <person name="Reusch T.B.H."/>
            <person name="Van de Peer Y."/>
        </authorList>
    </citation>
    <scope>NUCLEOTIDE SEQUENCE [LARGE SCALE GENOMIC DNA]</scope>
    <source>
        <strain evidence="12">cv. Finnish</strain>
    </source>
</reference>
<dbReference type="Pfam" id="PF01014">
    <property type="entry name" value="Uricase"/>
    <property type="match status" value="2"/>
</dbReference>
<dbReference type="Proteomes" id="UP000036987">
    <property type="component" value="Unassembled WGS sequence"/>
</dbReference>
<comment type="catalytic activity">
    <reaction evidence="7 10">
        <text>urate + O2 + H2O = 5-hydroxyisourate + H2O2</text>
        <dbReference type="Rhea" id="RHEA:21368"/>
        <dbReference type="ChEBI" id="CHEBI:15377"/>
        <dbReference type="ChEBI" id="CHEBI:15379"/>
        <dbReference type="ChEBI" id="CHEBI:16240"/>
        <dbReference type="ChEBI" id="CHEBI:17775"/>
        <dbReference type="ChEBI" id="CHEBI:18072"/>
        <dbReference type="EC" id="1.7.3.3"/>
    </reaction>
</comment>
<accession>A0A0K9NWH0</accession>
<evidence type="ECO:0000313" key="11">
    <source>
        <dbReference type="EMBL" id="KMZ61099.1"/>
    </source>
</evidence>
<feature type="active site" description="Charge relay system" evidence="8">
    <location>
        <position position="266"/>
    </location>
</feature>
<feature type="binding site" evidence="9">
    <location>
        <position position="182"/>
    </location>
    <ligand>
        <name>5-hydroxyisourate</name>
        <dbReference type="ChEBI" id="CHEBI:18072"/>
    </ligand>
</feature>
<evidence type="ECO:0000256" key="9">
    <source>
        <dbReference type="PIRSR" id="PIRSR000241-2"/>
    </source>
</evidence>
<feature type="binding site" evidence="9">
    <location>
        <position position="237"/>
    </location>
    <ligand>
        <name>5-hydroxyisourate</name>
        <dbReference type="ChEBI" id="CHEBI:18072"/>
    </ligand>
</feature>
<protein>
    <recommendedName>
        <fullName evidence="7 10">Uricase</fullName>
        <ecNumber evidence="7 10">1.7.3.3</ecNumber>
    </recommendedName>
    <alternativeName>
        <fullName evidence="7">Urate oxidase</fullName>
    </alternativeName>
</protein>
<dbReference type="PANTHER" id="PTHR42874:SF1">
    <property type="entry name" value="URICASE"/>
    <property type="match status" value="1"/>
</dbReference>
<dbReference type="Gene3D" id="3.10.270.10">
    <property type="entry name" value="Urate Oxidase"/>
    <property type="match status" value="1"/>
</dbReference>
<dbReference type="GO" id="GO:0004846">
    <property type="term" value="F:urate oxidase activity"/>
    <property type="evidence" value="ECO:0000318"/>
    <property type="project" value="GO_Central"/>
</dbReference>
<evidence type="ECO:0000256" key="5">
    <source>
        <dbReference type="ARBA" id="ARBA00023002"/>
    </source>
</evidence>
<comment type="subcellular location">
    <subcellularLocation>
        <location evidence="1 7">Peroxisome</location>
    </subcellularLocation>
</comment>
<keyword evidence="4 7" id="KW-0659">Purine metabolism</keyword>
<evidence type="ECO:0000256" key="3">
    <source>
        <dbReference type="ARBA" id="ARBA00009760"/>
    </source>
</evidence>
<evidence type="ECO:0000256" key="7">
    <source>
        <dbReference type="PIRNR" id="PIRNR000241"/>
    </source>
</evidence>
<evidence type="ECO:0000256" key="8">
    <source>
        <dbReference type="PIRSR" id="PIRSR000241-1"/>
    </source>
</evidence>
<dbReference type="PANTHER" id="PTHR42874">
    <property type="entry name" value="URICASE"/>
    <property type="match status" value="1"/>
</dbReference>
<dbReference type="EC" id="1.7.3.3" evidence="7 10"/>
<dbReference type="OMA" id="ATMYKMS"/>
<evidence type="ECO:0000256" key="2">
    <source>
        <dbReference type="ARBA" id="ARBA00004831"/>
    </source>
</evidence>
<evidence type="ECO:0000256" key="6">
    <source>
        <dbReference type="ARBA" id="ARBA00023140"/>
    </source>
</evidence>
<feature type="binding site" evidence="9">
    <location>
        <position position="165"/>
    </location>
    <ligand>
        <name>urate</name>
        <dbReference type="ChEBI" id="CHEBI:17775"/>
    </ligand>
</feature>
<dbReference type="EMBL" id="LFYR01001529">
    <property type="protein sequence ID" value="KMZ61099.1"/>
    <property type="molecule type" value="Genomic_DNA"/>
</dbReference>
<dbReference type="NCBIfam" id="TIGR03383">
    <property type="entry name" value="urate_oxi"/>
    <property type="match status" value="1"/>
</dbReference>
<feature type="binding site" evidence="9">
    <location>
        <position position="63"/>
    </location>
    <ligand>
        <name>5-hydroxyisourate</name>
        <dbReference type="ChEBI" id="CHEBI:18072"/>
    </ligand>
</feature>
<feature type="binding site" evidence="9">
    <location>
        <position position="264"/>
    </location>
    <ligand>
        <name>O2</name>
        <dbReference type="ChEBI" id="CHEBI:15379"/>
    </ligand>
</feature>
<dbReference type="STRING" id="29655.A0A0K9NWH0"/>
<feature type="binding site" evidence="9">
    <location>
        <position position="237"/>
    </location>
    <ligand>
        <name>urate</name>
        <dbReference type="ChEBI" id="CHEBI:17775"/>
    </ligand>
</feature>
<comment type="similarity">
    <text evidence="3 7 10">Belongs to the uricase family.</text>
</comment>
<evidence type="ECO:0000256" key="1">
    <source>
        <dbReference type="ARBA" id="ARBA00004275"/>
    </source>
</evidence>
<dbReference type="UniPathway" id="UPA00394">
    <property type="reaction ID" value="UER00650"/>
</dbReference>
<dbReference type="OrthoDB" id="9992118at2759"/>
<feature type="active site" description="Charge relay system" evidence="8">
    <location>
        <position position="16"/>
    </location>
</feature>
<feature type="binding site" evidence="9">
    <location>
        <position position="64"/>
    </location>
    <ligand>
        <name>urate</name>
        <dbReference type="ChEBI" id="CHEBI:17775"/>
    </ligand>
</feature>
<evidence type="ECO:0000256" key="4">
    <source>
        <dbReference type="ARBA" id="ARBA00022631"/>
    </source>
</evidence>
<feature type="binding site" evidence="9">
    <location>
        <position position="64"/>
    </location>
    <ligand>
        <name>5-hydroxyisourate</name>
        <dbReference type="ChEBI" id="CHEBI:18072"/>
    </ligand>
</feature>
<comment type="pathway">
    <text evidence="2 7">Purine metabolism; urate degradation; (S)-allantoin from urate: step 1/3.</text>
</comment>
<feature type="active site" description="Charge relay system" evidence="8">
    <location>
        <position position="63"/>
    </location>
</feature>
<dbReference type="AlphaFoldDB" id="A0A0K9NWH0"/>
<name>A0A0K9NWH0_ZOSMR</name>
<dbReference type="CDD" id="cd00445">
    <property type="entry name" value="Uricase"/>
    <property type="match status" value="1"/>
</dbReference>
<gene>
    <name evidence="11" type="ORF">ZOSMA_54G00280</name>
</gene>
<organism evidence="11 12">
    <name type="scientific">Zostera marina</name>
    <name type="common">Eelgrass</name>
    <dbReference type="NCBI Taxonomy" id="29655"/>
    <lineage>
        <taxon>Eukaryota</taxon>
        <taxon>Viridiplantae</taxon>
        <taxon>Streptophyta</taxon>
        <taxon>Embryophyta</taxon>
        <taxon>Tracheophyta</taxon>
        <taxon>Spermatophyta</taxon>
        <taxon>Magnoliopsida</taxon>
        <taxon>Liliopsida</taxon>
        <taxon>Zosteraceae</taxon>
        <taxon>Zostera</taxon>
    </lineage>
</organism>
<keyword evidence="6 7" id="KW-0576">Peroxisome</keyword>
<feature type="binding site" evidence="9">
    <location>
        <position position="238"/>
    </location>
    <ligand>
        <name>urate</name>
        <dbReference type="ChEBI" id="CHEBI:17775"/>
    </ligand>
</feature>